<feature type="transmembrane region" description="Helical" evidence="7">
    <location>
        <begin position="374"/>
        <end position="393"/>
    </location>
</feature>
<feature type="region of interest" description="Disordered" evidence="6">
    <location>
        <begin position="1"/>
        <end position="24"/>
    </location>
</feature>
<dbReference type="Proteomes" id="UP001500063">
    <property type="component" value="Unassembled WGS sequence"/>
</dbReference>
<feature type="compositionally biased region" description="Polar residues" evidence="6">
    <location>
        <begin position="1"/>
        <end position="13"/>
    </location>
</feature>
<comment type="caution">
    <text evidence="8">The sequence shown here is derived from an EMBL/GenBank/DDBJ whole genome shotgun (WGS) entry which is preliminary data.</text>
</comment>
<dbReference type="Pfam" id="PF01566">
    <property type="entry name" value="Nramp"/>
    <property type="match status" value="1"/>
</dbReference>
<evidence type="ECO:0000313" key="9">
    <source>
        <dbReference type="Proteomes" id="UP001500063"/>
    </source>
</evidence>
<evidence type="ECO:0000256" key="4">
    <source>
        <dbReference type="ARBA" id="ARBA00022989"/>
    </source>
</evidence>
<evidence type="ECO:0000256" key="6">
    <source>
        <dbReference type="SAM" id="MobiDB-lite"/>
    </source>
</evidence>
<feature type="transmembrane region" description="Helical" evidence="7">
    <location>
        <begin position="214"/>
        <end position="232"/>
    </location>
</feature>
<keyword evidence="4 7" id="KW-1133">Transmembrane helix</keyword>
<feature type="transmembrane region" description="Helical" evidence="7">
    <location>
        <begin position="151"/>
        <end position="170"/>
    </location>
</feature>
<gene>
    <name evidence="8" type="ORF">GCM10010319_22870</name>
</gene>
<dbReference type="EMBL" id="BAAABW010000013">
    <property type="protein sequence ID" value="GAA0345924.1"/>
    <property type="molecule type" value="Genomic_DNA"/>
</dbReference>
<sequence length="438" mass="46501">MPTTPGSKSTSASYVPGAQARHPRTHTWRARPVTWRTYLRAVGPGLVAGASDTDPTTVATIAVIGADTAYGMGWCVLLLFPVIVVIQSVATRVGMASRLDLQEAVTAIYRPALGRLLLGSILLVNIVTVAADLEAGATALGLLTSQDWHWFAAPLSLVLLAAVMLLGYHVLQRAMKYLLLALLAYAVAAVLAHPDWAAVARGSLIPHLHWSQDFLFNVLSLIGTTATSYVYVWQTISQSEEKLPWRWHRVRQFDALAGSLFATLVFWFILVATGATLGVRGLRINTAQDAAQSLRPVAGAWASDVFALGLLASALVALPVIMATTAYVTGAHLNWRRGLSLRPREAPKFFAAMGASVAAGLAATYADLSPIQLLYWVGVAGAIGTPVGLVMLLRVASHPGLMNGRVLGVPMKAAGWAITTVITTVSALGLYQLITTGP</sequence>
<protein>
    <submittedName>
        <fullName evidence="8">Divalent metal cation transporter</fullName>
    </submittedName>
</protein>
<keyword evidence="2" id="KW-0813">Transport</keyword>
<evidence type="ECO:0000313" key="8">
    <source>
        <dbReference type="EMBL" id="GAA0345924.1"/>
    </source>
</evidence>
<evidence type="ECO:0000256" key="1">
    <source>
        <dbReference type="ARBA" id="ARBA00004141"/>
    </source>
</evidence>
<feature type="transmembrane region" description="Helical" evidence="7">
    <location>
        <begin position="112"/>
        <end position="131"/>
    </location>
</feature>
<name>A0ABN0WT62_9ACTN</name>
<organism evidence="8 9">
    <name type="scientific">Streptomyces blastmyceticus</name>
    <dbReference type="NCBI Taxonomy" id="68180"/>
    <lineage>
        <taxon>Bacteria</taxon>
        <taxon>Bacillati</taxon>
        <taxon>Actinomycetota</taxon>
        <taxon>Actinomycetes</taxon>
        <taxon>Kitasatosporales</taxon>
        <taxon>Streptomycetaceae</taxon>
        <taxon>Streptomyces</taxon>
    </lineage>
</organism>
<comment type="subcellular location">
    <subcellularLocation>
        <location evidence="1">Membrane</location>
        <topology evidence="1">Multi-pass membrane protein</topology>
    </subcellularLocation>
</comment>
<feature type="transmembrane region" description="Helical" evidence="7">
    <location>
        <begin position="71"/>
        <end position="91"/>
    </location>
</feature>
<evidence type="ECO:0000256" key="3">
    <source>
        <dbReference type="ARBA" id="ARBA00022692"/>
    </source>
</evidence>
<dbReference type="PANTHER" id="PTHR11706:SF33">
    <property type="entry name" value="NATURAL RESISTANCE-ASSOCIATED MACROPHAGE PROTEIN 2"/>
    <property type="match status" value="1"/>
</dbReference>
<feature type="transmembrane region" description="Helical" evidence="7">
    <location>
        <begin position="413"/>
        <end position="434"/>
    </location>
</feature>
<feature type="transmembrane region" description="Helical" evidence="7">
    <location>
        <begin position="177"/>
        <end position="194"/>
    </location>
</feature>
<feature type="transmembrane region" description="Helical" evidence="7">
    <location>
        <begin position="349"/>
        <end position="368"/>
    </location>
</feature>
<feature type="transmembrane region" description="Helical" evidence="7">
    <location>
        <begin position="305"/>
        <end position="328"/>
    </location>
</feature>
<dbReference type="PANTHER" id="PTHR11706">
    <property type="entry name" value="SOLUTE CARRIER PROTEIN FAMILY 11 MEMBER"/>
    <property type="match status" value="1"/>
</dbReference>
<proteinExistence type="predicted"/>
<dbReference type="InterPro" id="IPR001046">
    <property type="entry name" value="NRAMP_fam"/>
</dbReference>
<reference evidence="8 9" key="1">
    <citation type="journal article" date="2019" name="Int. J. Syst. Evol. Microbiol.">
        <title>The Global Catalogue of Microorganisms (GCM) 10K type strain sequencing project: providing services to taxonomists for standard genome sequencing and annotation.</title>
        <authorList>
            <consortium name="The Broad Institute Genomics Platform"/>
            <consortium name="The Broad Institute Genome Sequencing Center for Infectious Disease"/>
            <person name="Wu L."/>
            <person name="Ma J."/>
        </authorList>
    </citation>
    <scope>NUCLEOTIDE SEQUENCE [LARGE SCALE GENOMIC DNA]</scope>
    <source>
        <strain evidence="8 9">JCM 4565</strain>
    </source>
</reference>
<feature type="transmembrane region" description="Helical" evidence="7">
    <location>
        <begin position="253"/>
        <end position="275"/>
    </location>
</feature>
<keyword evidence="3 7" id="KW-0812">Transmembrane</keyword>
<keyword evidence="9" id="KW-1185">Reference proteome</keyword>
<accession>A0ABN0WT62</accession>
<keyword evidence="5 7" id="KW-0472">Membrane</keyword>
<evidence type="ECO:0000256" key="5">
    <source>
        <dbReference type="ARBA" id="ARBA00023136"/>
    </source>
</evidence>
<evidence type="ECO:0000256" key="2">
    <source>
        <dbReference type="ARBA" id="ARBA00022448"/>
    </source>
</evidence>
<evidence type="ECO:0000256" key="7">
    <source>
        <dbReference type="SAM" id="Phobius"/>
    </source>
</evidence>